<dbReference type="EMBL" id="BPLQ01007907">
    <property type="protein sequence ID" value="GIY33134.1"/>
    <property type="molecule type" value="Genomic_DNA"/>
</dbReference>
<organism evidence="1 2">
    <name type="scientific">Caerostris darwini</name>
    <dbReference type="NCBI Taxonomy" id="1538125"/>
    <lineage>
        <taxon>Eukaryota</taxon>
        <taxon>Metazoa</taxon>
        <taxon>Ecdysozoa</taxon>
        <taxon>Arthropoda</taxon>
        <taxon>Chelicerata</taxon>
        <taxon>Arachnida</taxon>
        <taxon>Araneae</taxon>
        <taxon>Araneomorphae</taxon>
        <taxon>Entelegynae</taxon>
        <taxon>Araneoidea</taxon>
        <taxon>Araneidae</taxon>
        <taxon>Caerostris</taxon>
    </lineage>
</organism>
<reference evidence="1 2" key="1">
    <citation type="submission" date="2021-06" db="EMBL/GenBank/DDBJ databases">
        <title>Caerostris darwini draft genome.</title>
        <authorList>
            <person name="Kono N."/>
            <person name="Arakawa K."/>
        </authorList>
    </citation>
    <scope>NUCLEOTIDE SEQUENCE [LARGE SCALE GENOMIC DNA]</scope>
</reference>
<evidence type="ECO:0000313" key="1">
    <source>
        <dbReference type="EMBL" id="GIY33134.1"/>
    </source>
</evidence>
<accession>A0AAV4SIG0</accession>
<name>A0AAV4SIG0_9ARAC</name>
<proteinExistence type="predicted"/>
<gene>
    <name evidence="1" type="ORF">CDAR_106211</name>
</gene>
<comment type="caution">
    <text evidence="1">The sequence shown here is derived from an EMBL/GenBank/DDBJ whole genome shotgun (WGS) entry which is preliminary data.</text>
</comment>
<evidence type="ECO:0000313" key="2">
    <source>
        <dbReference type="Proteomes" id="UP001054837"/>
    </source>
</evidence>
<dbReference type="AlphaFoldDB" id="A0AAV4SIG0"/>
<protein>
    <submittedName>
        <fullName evidence="1">Uncharacterized protein</fullName>
    </submittedName>
</protein>
<dbReference type="Proteomes" id="UP001054837">
    <property type="component" value="Unassembled WGS sequence"/>
</dbReference>
<keyword evidence="2" id="KW-1185">Reference proteome</keyword>
<sequence>MHSVENGDIMETCFFSKQSVFQVFHLYRSASRGAVAFAADTSPNKRQPGNGSLLHSIRMKQNGTNSNETMHGVENGEIMERRFFSKQSMFQVFHFCRSLSRRAVAFAAVPKKRQPGNGSLSE</sequence>